<gene>
    <name evidence="6" type="ORF">GHK86_08120</name>
</gene>
<dbReference type="InterPro" id="IPR036388">
    <property type="entry name" value="WH-like_DNA-bd_sf"/>
</dbReference>
<dbReference type="Gene3D" id="1.10.10.10">
    <property type="entry name" value="Winged helix-like DNA-binding domain superfamily/Winged helix DNA-binding domain"/>
    <property type="match status" value="1"/>
</dbReference>
<dbReference type="SMART" id="SM00421">
    <property type="entry name" value="HTH_LUXR"/>
    <property type="match status" value="1"/>
</dbReference>
<keyword evidence="1" id="KW-0805">Transcription regulation</keyword>
<feature type="domain" description="HTH luxR-type" evidence="5">
    <location>
        <begin position="29"/>
        <end position="94"/>
    </location>
</feature>
<feature type="region of interest" description="Disordered" evidence="4">
    <location>
        <begin position="1"/>
        <end position="32"/>
    </location>
</feature>
<evidence type="ECO:0000313" key="7">
    <source>
        <dbReference type="Proteomes" id="UP000437736"/>
    </source>
</evidence>
<dbReference type="PROSITE" id="PS50043">
    <property type="entry name" value="HTH_LUXR_2"/>
    <property type="match status" value="1"/>
</dbReference>
<keyword evidence="7" id="KW-1185">Reference proteome</keyword>
<protein>
    <recommendedName>
        <fullName evidence="5">HTH luxR-type domain-containing protein</fullName>
    </recommendedName>
</protein>
<evidence type="ECO:0000256" key="3">
    <source>
        <dbReference type="ARBA" id="ARBA00023163"/>
    </source>
</evidence>
<sequence>MNSSDVDSSSAGGTDSTIVAGGPGLSTRAGWPRPHLTERELQVLQCLPTRLSVDEVAAALSISPNTVKTHLRSIYHKLGARSRNEAILIGCEQRLVSERSRWVLPH</sequence>
<accession>A0ABW9QST2</accession>
<proteinExistence type="predicted"/>
<dbReference type="Pfam" id="PF00196">
    <property type="entry name" value="GerE"/>
    <property type="match status" value="1"/>
</dbReference>
<organism evidence="6 7">
    <name type="scientific">Acidiferrimicrobium australe</name>
    <dbReference type="NCBI Taxonomy" id="2664430"/>
    <lineage>
        <taxon>Bacteria</taxon>
        <taxon>Bacillati</taxon>
        <taxon>Actinomycetota</taxon>
        <taxon>Acidimicrobiia</taxon>
        <taxon>Acidimicrobiales</taxon>
        <taxon>Acidimicrobiaceae</taxon>
        <taxon>Acidiferrimicrobium</taxon>
    </lineage>
</organism>
<comment type="caution">
    <text evidence="6">The sequence shown here is derived from an EMBL/GenBank/DDBJ whole genome shotgun (WGS) entry which is preliminary data.</text>
</comment>
<keyword evidence="2" id="KW-0238">DNA-binding</keyword>
<dbReference type="PANTHER" id="PTHR44688">
    <property type="entry name" value="DNA-BINDING TRANSCRIPTIONAL ACTIVATOR DEVR_DOSR"/>
    <property type="match status" value="1"/>
</dbReference>
<dbReference type="PANTHER" id="PTHR44688:SF16">
    <property type="entry name" value="DNA-BINDING TRANSCRIPTIONAL ACTIVATOR DEVR_DOSR"/>
    <property type="match status" value="1"/>
</dbReference>
<dbReference type="SUPFAM" id="SSF46894">
    <property type="entry name" value="C-terminal effector domain of the bipartite response regulators"/>
    <property type="match status" value="1"/>
</dbReference>
<feature type="compositionally biased region" description="Polar residues" evidence="4">
    <location>
        <begin position="1"/>
        <end position="17"/>
    </location>
</feature>
<evidence type="ECO:0000256" key="2">
    <source>
        <dbReference type="ARBA" id="ARBA00023125"/>
    </source>
</evidence>
<keyword evidence="3" id="KW-0804">Transcription</keyword>
<dbReference type="PRINTS" id="PR00038">
    <property type="entry name" value="HTHLUXR"/>
</dbReference>
<reference evidence="6 7" key="1">
    <citation type="submission" date="2019-11" db="EMBL/GenBank/DDBJ databases">
        <title>Acidiferrimicrobium australis gen. nov., sp. nov., an acidophilic and obligately heterotrophic, member of the Actinobacteria that catalyses dissimilatory oxido- reduction of iron isolated from metal-rich acidic water in Chile.</title>
        <authorList>
            <person name="Gonzalez D."/>
            <person name="Huber K."/>
            <person name="Hedrich S."/>
            <person name="Rojas-Villalobos C."/>
            <person name="Quatrini R."/>
            <person name="Dinamarca M.A."/>
            <person name="Schwarz A."/>
            <person name="Canales C."/>
            <person name="Nancucheo I."/>
        </authorList>
    </citation>
    <scope>NUCLEOTIDE SEQUENCE [LARGE SCALE GENOMIC DNA]</scope>
    <source>
        <strain evidence="6 7">USS-CCA1</strain>
    </source>
</reference>
<dbReference type="CDD" id="cd06170">
    <property type="entry name" value="LuxR_C_like"/>
    <property type="match status" value="1"/>
</dbReference>
<dbReference type="Proteomes" id="UP000437736">
    <property type="component" value="Unassembled WGS sequence"/>
</dbReference>
<evidence type="ECO:0000256" key="1">
    <source>
        <dbReference type="ARBA" id="ARBA00023015"/>
    </source>
</evidence>
<evidence type="ECO:0000313" key="6">
    <source>
        <dbReference type="EMBL" id="MST32686.1"/>
    </source>
</evidence>
<dbReference type="EMBL" id="WJHE01000362">
    <property type="protein sequence ID" value="MST32686.1"/>
    <property type="molecule type" value="Genomic_DNA"/>
</dbReference>
<dbReference type="InterPro" id="IPR016032">
    <property type="entry name" value="Sig_transdc_resp-reg_C-effctor"/>
</dbReference>
<evidence type="ECO:0000259" key="5">
    <source>
        <dbReference type="PROSITE" id="PS50043"/>
    </source>
</evidence>
<evidence type="ECO:0000256" key="4">
    <source>
        <dbReference type="SAM" id="MobiDB-lite"/>
    </source>
</evidence>
<name>A0ABW9QST2_9ACTN</name>
<dbReference type="InterPro" id="IPR000792">
    <property type="entry name" value="Tscrpt_reg_LuxR_C"/>
</dbReference>